<dbReference type="SUPFAM" id="SSF55031">
    <property type="entry name" value="Bacterial exopeptidase dimerisation domain"/>
    <property type="match status" value="1"/>
</dbReference>
<comment type="similarity">
    <text evidence="2 15">Belongs to the peptidase M20A family. DapE subfamily.</text>
</comment>
<keyword evidence="7 15" id="KW-0479">Metal-binding</keyword>
<dbReference type="Pfam" id="PF01546">
    <property type="entry name" value="Peptidase_M20"/>
    <property type="match status" value="1"/>
</dbReference>
<evidence type="ECO:0000256" key="13">
    <source>
        <dbReference type="ARBA" id="ARBA00031891"/>
    </source>
</evidence>
<dbReference type="HAMAP" id="MF_01690">
    <property type="entry name" value="DapE"/>
    <property type="match status" value="1"/>
</dbReference>
<protein>
    <recommendedName>
        <fullName evidence="5 15">Succinyl-diaminopimelate desuccinylase</fullName>
        <shortName evidence="15">SDAP desuccinylase</shortName>
        <ecNumber evidence="4 15">3.5.1.18</ecNumber>
    </recommendedName>
    <alternativeName>
        <fullName evidence="13 15">N-succinyl-LL-2,6-diaminoheptanedioate amidohydrolase</fullName>
    </alternativeName>
</protein>
<evidence type="ECO:0000256" key="8">
    <source>
        <dbReference type="ARBA" id="ARBA00022801"/>
    </source>
</evidence>
<keyword evidence="11 15" id="KW-0457">Lysine biosynthesis</keyword>
<evidence type="ECO:0000256" key="11">
    <source>
        <dbReference type="ARBA" id="ARBA00023154"/>
    </source>
</evidence>
<comment type="caution">
    <text evidence="17">The sequence shown here is derived from an EMBL/GenBank/DDBJ whole genome shotgun (WGS) entry which is preliminary data.</text>
</comment>
<evidence type="ECO:0000259" key="16">
    <source>
        <dbReference type="Pfam" id="PF07687"/>
    </source>
</evidence>
<dbReference type="GO" id="GO:0008777">
    <property type="term" value="F:acetylornithine deacetylase activity"/>
    <property type="evidence" value="ECO:0007669"/>
    <property type="project" value="TreeGrafter"/>
</dbReference>
<evidence type="ECO:0000256" key="7">
    <source>
        <dbReference type="ARBA" id="ARBA00022723"/>
    </source>
</evidence>
<dbReference type="InterPro" id="IPR002933">
    <property type="entry name" value="Peptidase_M20"/>
</dbReference>
<keyword evidence="6 15" id="KW-0028">Amino-acid biosynthesis</keyword>
<feature type="binding site" evidence="15">
    <location>
        <position position="134"/>
    </location>
    <ligand>
        <name>Zn(2+)</name>
        <dbReference type="ChEBI" id="CHEBI:29105"/>
        <label>2</label>
    </ligand>
</feature>
<feature type="active site" description="Proton acceptor" evidence="15">
    <location>
        <position position="133"/>
    </location>
</feature>
<evidence type="ECO:0000256" key="10">
    <source>
        <dbReference type="ARBA" id="ARBA00022915"/>
    </source>
</evidence>
<dbReference type="GO" id="GO:0009014">
    <property type="term" value="F:succinyl-diaminopimelate desuccinylase activity"/>
    <property type="evidence" value="ECO:0007669"/>
    <property type="project" value="UniProtKB-UniRule"/>
</dbReference>
<name>A0A853G8F8_9GAMM</name>
<dbReference type="GO" id="GO:0006526">
    <property type="term" value="P:L-arginine biosynthetic process"/>
    <property type="evidence" value="ECO:0007669"/>
    <property type="project" value="TreeGrafter"/>
</dbReference>
<dbReference type="NCBIfam" id="TIGR01246">
    <property type="entry name" value="dapE_proteo"/>
    <property type="match status" value="1"/>
</dbReference>
<dbReference type="FunFam" id="3.40.630.10:FF:000005">
    <property type="entry name" value="Succinyl-diaminopimelate desuccinylase"/>
    <property type="match status" value="1"/>
</dbReference>
<reference evidence="17 18" key="1">
    <citation type="submission" date="2020-05" db="EMBL/GenBank/DDBJ databases">
        <title>Horizontal transmission and recombination maintain forever young bacterial symbiont genomes.</title>
        <authorList>
            <person name="Russell S.L."/>
            <person name="Pepper-Tunick E."/>
            <person name="Svedberg J."/>
            <person name="Byrne A."/>
            <person name="Ruelas Castillo J."/>
            <person name="Vollmers C."/>
            <person name="Beinart R.A."/>
            <person name="Corbett-Detig R."/>
        </authorList>
    </citation>
    <scope>NUCLEOTIDE SEQUENCE [LARGE SCALE GENOMIC DNA]</scope>
    <source>
        <strain evidence="17">Monterey_2004</strain>
    </source>
</reference>
<evidence type="ECO:0000256" key="12">
    <source>
        <dbReference type="ARBA" id="ARBA00023285"/>
    </source>
</evidence>
<dbReference type="GO" id="GO:0009089">
    <property type="term" value="P:lysine biosynthetic process via diaminopimelate"/>
    <property type="evidence" value="ECO:0007669"/>
    <property type="project" value="UniProtKB-UniRule"/>
</dbReference>
<dbReference type="InterPro" id="IPR011650">
    <property type="entry name" value="Peptidase_M20_dimer"/>
</dbReference>
<evidence type="ECO:0000256" key="9">
    <source>
        <dbReference type="ARBA" id="ARBA00022833"/>
    </source>
</evidence>
<feature type="binding site" evidence="15">
    <location>
        <position position="66"/>
    </location>
    <ligand>
        <name>Zn(2+)</name>
        <dbReference type="ChEBI" id="CHEBI:29105"/>
        <label>1</label>
    </ligand>
</feature>
<sequence length="376" mass="41539">MSKTLTLAKKLVTIDSITPQDKGCQSIMTSYLNDLNFEITDLKFGEVDNFWAIRGQESPVFVFAGHTDVVPVGSESEWHMPPFSAKVKNGMLYGRGTADMKGSLAAMLSATDRFVKDYSNHKGSIGYLITSDEEGPAINGTVKVAQYLKKINQTVDYCLVGEPSSTHELGDIIKNGRRGSLNGSFRIIGKQGHIAYPHLANNPIHLVIPALNDLCNEVWDGGNEYFPATSFQISNIQSGTGVTNVIPSESNIVFNFRYSTECTQEQLQSRVCAILDKRNFEYQITWEHSGYPFLTPKGKLVNACFNAIKTVKNINTQLSTSGGTSDGRFIAPILKTRVIELGPLNATIHQVNECVSIQDLEDLSDIYYHILKNILT</sequence>
<evidence type="ECO:0000256" key="14">
    <source>
        <dbReference type="ARBA" id="ARBA00051301"/>
    </source>
</evidence>
<comment type="pathway">
    <text evidence="1 15">Amino-acid biosynthesis; L-lysine biosynthesis via DAP pathway; LL-2,6-diaminopimelate from (S)-tetrahydrodipicolinate (succinylase route): step 3/3.</text>
</comment>
<accession>A0A853G8F8</accession>
<dbReference type="PANTHER" id="PTHR43808">
    <property type="entry name" value="ACETYLORNITHINE DEACETYLASE"/>
    <property type="match status" value="1"/>
</dbReference>
<keyword evidence="12 15" id="KW-0170">Cobalt</keyword>
<comment type="subunit">
    <text evidence="3 15">Homodimer.</text>
</comment>
<feature type="domain" description="Peptidase M20 dimerisation" evidence="16">
    <location>
        <begin position="175"/>
        <end position="282"/>
    </location>
</feature>
<evidence type="ECO:0000256" key="1">
    <source>
        <dbReference type="ARBA" id="ARBA00005130"/>
    </source>
</evidence>
<dbReference type="Pfam" id="PF07687">
    <property type="entry name" value="M20_dimer"/>
    <property type="match status" value="1"/>
</dbReference>
<dbReference type="AlphaFoldDB" id="A0A853G8F8"/>
<dbReference type="InterPro" id="IPR005941">
    <property type="entry name" value="DapE_proteobac"/>
</dbReference>
<keyword evidence="9 15" id="KW-0862">Zinc</keyword>
<keyword evidence="10 15" id="KW-0220">Diaminopimelate biosynthesis</keyword>
<dbReference type="UniPathway" id="UPA00034">
    <property type="reaction ID" value="UER00021"/>
</dbReference>
<dbReference type="PANTHER" id="PTHR43808:SF31">
    <property type="entry name" value="N-ACETYL-L-CITRULLINE DEACETYLASE"/>
    <property type="match status" value="1"/>
</dbReference>
<evidence type="ECO:0000256" key="2">
    <source>
        <dbReference type="ARBA" id="ARBA00006746"/>
    </source>
</evidence>
<keyword evidence="8 15" id="KW-0378">Hydrolase</keyword>
<evidence type="ECO:0000313" key="17">
    <source>
        <dbReference type="EMBL" id="NYT52427.1"/>
    </source>
</evidence>
<evidence type="ECO:0000256" key="15">
    <source>
        <dbReference type="HAMAP-Rule" id="MF_01690"/>
    </source>
</evidence>
<feature type="binding site" evidence="15">
    <location>
        <position position="99"/>
    </location>
    <ligand>
        <name>Zn(2+)</name>
        <dbReference type="ChEBI" id="CHEBI:29105"/>
        <label>2</label>
    </ligand>
</feature>
<comment type="catalytic activity">
    <reaction evidence="14 15">
        <text>N-succinyl-(2S,6S)-2,6-diaminopimelate + H2O = (2S,6S)-2,6-diaminopimelate + succinate</text>
        <dbReference type="Rhea" id="RHEA:22608"/>
        <dbReference type="ChEBI" id="CHEBI:15377"/>
        <dbReference type="ChEBI" id="CHEBI:30031"/>
        <dbReference type="ChEBI" id="CHEBI:57609"/>
        <dbReference type="ChEBI" id="CHEBI:58087"/>
        <dbReference type="EC" id="3.5.1.18"/>
    </reaction>
</comment>
<dbReference type="EMBL" id="JACCHU010000001">
    <property type="protein sequence ID" value="NYT52427.1"/>
    <property type="molecule type" value="Genomic_DNA"/>
</dbReference>
<dbReference type="GO" id="GO:0019877">
    <property type="term" value="P:diaminopimelate biosynthetic process"/>
    <property type="evidence" value="ECO:0007669"/>
    <property type="project" value="UniProtKB-UniRule"/>
</dbReference>
<gene>
    <name evidence="15 17" type="primary">dapE</name>
    <name evidence="17" type="ORF">H0A74_02485</name>
</gene>
<evidence type="ECO:0000256" key="6">
    <source>
        <dbReference type="ARBA" id="ARBA00022605"/>
    </source>
</evidence>
<feature type="binding site" evidence="15">
    <location>
        <position position="99"/>
    </location>
    <ligand>
        <name>Zn(2+)</name>
        <dbReference type="ChEBI" id="CHEBI:29105"/>
        <label>1</label>
    </ligand>
</feature>
<feature type="active site" evidence="15">
    <location>
        <position position="68"/>
    </location>
</feature>
<organism evidence="17 18">
    <name type="scientific">Candidatus Vesicomyosocius endoextente</name>
    <dbReference type="NCBI Taxonomy" id="2738853"/>
    <lineage>
        <taxon>Bacteria</taxon>
        <taxon>Pseudomonadati</taxon>
        <taxon>Pseudomonadota</taxon>
        <taxon>Gammaproteobacteria</taxon>
        <taxon>Candidatus Pseudothioglobaceae</taxon>
        <taxon>Candidatus Vesicomyidisocius</taxon>
    </lineage>
</organism>
<feature type="binding site" evidence="15">
    <location>
        <position position="349"/>
    </location>
    <ligand>
        <name>Zn(2+)</name>
        <dbReference type="ChEBI" id="CHEBI:29105"/>
        <label>2</label>
    </ligand>
</feature>
<evidence type="ECO:0000256" key="3">
    <source>
        <dbReference type="ARBA" id="ARBA00011738"/>
    </source>
</evidence>
<dbReference type="SUPFAM" id="SSF53187">
    <property type="entry name" value="Zn-dependent exopeptidases"/>
    <property type="match status" value="1"/>
</dbReference>
<dbReference type="NCBIfam" id="NF009557">
    <property type="entry name" value="PRK13009.1"/>
    <property type="match status" value="1"/>
</dbReference>
<comment type="cofactor">
    <cofactor evidence="15">
        <name>Zn(2+)</name>
        <dbReference type="ChEBI" id="CHEBI:29105"/>
    </cofactor>
    <cofactor evidence="15">
        <name>Co(2+)</name>
        <dbReference type="ChEBI" id="CHEBI:48828"/>
    </cofactor>
    <text evidence="15">Binds 2 Zn(2+) or Co(2+) ions per subunit.</text>
</comment>
<dbReference type="CDD" id="cd03891">
    <property type="entry name" value="M20_DapE_proteobac"/>
    <property type="match status" value="1"/>
</dbReference>
<feature type="binding site" evidence="15">
    <location>
        <position position="162"/>
    </location>
    <ligand>
        <name>Zn(2+)</name>
        <dbReference type="ChEBI" id="CHEBI:29105"/>
        <label>1</label>
    </ligand>
</feature>
<dbReference type="GO" id="GO:0008270">
    <property type="term" value="F:zinc ion binding"/>
    <property type="evidence" value="ECO:0007669"/>
    <property type="project" value="UniProtKB-UniRule"/>
</dbReference>
<dbReference type="GO" id="GO:0050897">
    <property type="term" value="F:cobalt ion binding"/>
    <property type="evidence" value="ECO:0007669"/>
    <property type="project" value="UniProtKB-UniRule"/>
</dbReference>
<evidence type="ECO:0000256" key="4">
    <source>
        <dbReference type="ARBA" id="ARBA00011921"/>
    </source>
</evidence>
<evidence type="ECO:0000256" key="5">
    <source>
        <dbReference type="ARBA" id="ARBA00022391"/>
    </source>
</evidence>
<dbReference type="InterPro" id="IPR036264">
    <property type="entry name" value="Bact_exopeptidase_dim_dom"/>
</dbReference>
<dbReference type="Proteomes" id="UP000525329">
    <property type="component" value="Unassembled WGS sequence"/>
</dbReference>
<proteinExistence type="inferred from homology"/>
<dbReference type="EC" id="3.5.1.18" evidence="4 15"/>
<dbReference type="InterPro" id="IPR050072">
    <property type="entry name" value="Peptidase_M20A"/>
</dbReference>
<dbReference type="Gene3D" id="3.40.630.10">
    <property type="entry name" value="Zn peptidases"/>
    <property type="match status" value="2"/>
</dbReference>
<comment type="function">
    <text evidence="15">Catalyzes the hydrolysis of N-succinyl-L,L-diaminopimelic acid (SDAP), forming succinate and LL-2,6-diaminopimelate (DAP), an intermediate involved in the bacterial biosynthesis of lysine and meso-diaminopimelic acid, an essential component of bacterial cell walls.</text>
</comment>
<evidence type="ECO:0000313" key="18">
    <source>
        <dbReference type="Proteomes" id="UP000525329"/>
    </source>
</evidence>